<dbReference type="Pfam" id="PF08478">
    <property type="entry name" value="POTRA_1"/>
    <property type="match status" value="1"/>
</dbReference>
<dbReference type="HAMAP" id="MF_00911">
    <property type="entry name" value="FtsQ_subfam"/>
    <property type="match status" value="1"/>
</dbReference>
<keyword evidence="7 9" id="KW-0472">Membrane</keyword>
<sequence length="265" mass="28982">MEARLPRHVGLKATILLFVATGVTGVIAADRLDEVFGGVSAASGLLIDSVKITGQMETSEVSVLDKLQLPPDASLPFLDVASARDRIETLPWVAKATLRKVYPATLNITIEERKPFVLWQHDQKLSVIDDHGRVIGEAGDQSYGDLVRVIGQGAETRASEALALADSAPAIRARLKAAVLVGERRWDFILDNGVTLMLPQDNPQGALARIENFDKSDELLSRDIVRVDLRLGDRMFVRLSPAAMERRAAELKERDKLAKRKGAST</sequence>
<name>A0ABU0HBT4_9HYPH</name>
<keyword evidence="4 9" id="KW-0132">Cell division</keyword>
<protein>
    <recommendedName>
        <fullName evidence="9">Cell division protein FtsQ</fullName>
    </recommendedName>
</protein>
<evidence type="ECO:0000256" key="2">
    <source>
        <dbReference type="ARBA" id="ARBA00022475"/>
    </source>
</evidence>
<dbReference type="PANTHER" id="PTHR35851">
    <property type="entry name" value="CELL DIVISION PROTEIN FTSQ"/>
    <property type="match status" value="1"/>
</dbReference>
<comment type="function">
    <text evidence="9">Essential cell division protein.</text>
</comment>
<comment type="caution">
    <text evidence="11">The sequence shown here is derived from an EMBL/GenBank/DDBJ whole genome shotgun (WGS) entry which is preliminary data.</text>
</comment>
<dbReference type="EMBL" id="JAUSVO010000006">
    <property type="protein sequence ID" value="MDQ0439761.1"/>
    <property type="molecule type" value="Genomic_DNA"/>
</dbReference>
<keyword evidence="5 9" id="KW-0812">Transmembrane</keyword>
<evidence type="ECO:0000313" key="12">
    <source>
        <dbReference type="Proteomes" id="UP001241603"/>
    </source>
</evidence>
<evidence type="ECO:0000256" key="3">
    <source>
        <dbReference type="ARBA" id="ARBA00022519"/>
    </source>
</evidence>
<evidence type="ECO:0000256" key="6">
    <source>
        <dbReference type="ARBA" id="ARBA00022989"/>
    </source>
</evidence>
<dbReference type="InterPro" id="IPR013685">
    <property type="entry name" value="POTRA_FtsQ_type"/>
</dbReference>
<comment type="similarity">
    <text evidence="9">Belongs to the FtsQ/DivIB family. FtsQ subfamily.</text>
</comment>
<evidence type="ECO:0000256" key="7">
    <source>
        <dbReference type="ARBA" id="ARBA00023136"/>
    </source>
</evidence>
<dbReference type="InterPro" id="IPR045335">
    <property type="entry name" value="FtsQ_C_sf"/>
</dbReference>
<evidence type="ECO:0000256" key="5">
    <source>
        <dbReference type="ARBA" id="ARBA00022692"/>
    </source>
</evidence>
<dbReference type="Proteomes" id="UP001241603">
    <property type="component" value="Unassembled WGS sequence"/>
</dbReference>
<dbReference type="InterPro" id="IPR005548">
    <property type="entry name" value="Cell_div_FtsQ/DivIB_C"/>
</dbReference>
<keyword evidence="2 9" id="KW-1003">Cell membrane</keyword>
<evidence type="ECO:0000256" key="8">
    <source>
        <dbReference type="ARBA" id="ARBA00023306"/>
    </source>
</evidence>
<dbReference type="Pfam" id="PF03799">
    <property type="entry name" value="FtsQ_DivIB_C"/>
    <property type="match status" value="1"/>
</dbReference>
<evidence type="ECO:0000256" key="4">
    <source>
        <dbReference type="ARBA" id="ARBA00022618"/>
    </source>
</evidence>
<dbReference type="InterPro" id="IPR026579">
    <property type="entry name" value="FtsQ"/>
</dbReference>
<keyword evidence="12" id="KW-1185">Reference proteome</keyword>
<keyword evidence="8 9" id="KW-0131">Cell cycle</keyword>
<dbReference type="GO" id="GO:0051301">
    <property type="term" value="P:cell division"/>
    <property type="evidence" value="ECO:0007669"/>
    <property type="project" value="UniProtKB-KW"/>
</dbReference>
<dbReference type="PANTHER" id="PTHR35851:SF1">
    <property type="entry name" value="CELL DIVISION PROTEIN FTSQ"/>
    <property type="match status" value="1"/>
</dbReference>
<evidence type="ECO:0000259" key="10">
    <source>
        <dbReference type="PROSITE" id="PS51779"/>
    </source>
</evidence>
<dbReference type="PROSITE" id="PS51779">
    <property type="entry name" value="POTRA"/>
    <property type="match status" value="1"/>
</dbReference>
<accession>A0ABU0HBT4</accession>
<gene>
    <name evidence="9" type="primary">ftsQ</name>
    <name evidence="11" type="ORF">QO014_004167</name>
</gene>
<feature type="domain" description="POTRA" evidence="10">
    <location>
        <begin position="45"/>
        <end position="113"/>
    </location>
</feature>
<evidence type="ECO:0000256" key="9">
    <source>
        <dbReference type="HAMAP-Rule" id="MF_00911"/>
    </source>
</evidence>
<evidence type="ECO:0000313" key="11">
    <source>
        <dbReference type="EMBL" id="MDQ0439761.1"/>
    </source>
</evidence>
<dbReference type="Gene3D" id="3.40.50.11690">
    <property type="entry name" value="Cell division protein FtsQ/DivIB"/>
    <property type="match status" value="1"/>
</dbReference>
<organism evidence="11 12">
    <name type="scientific">Kaistia dalseonensis</name>
    <dbReference type="NCBI Taxonomy" id="410840"/>
    <lineage>
        <taxon>Bacteria</taxon>
        <taxon>Pseudomonadati</taxon>
        <taxon>Pseudomonadota</taxon>
        <taxon>Alphaproteobacteria</taxon>
        <taxon>Hyphomicrobiales</taxon>
        <taxon>Kaistiaceae</taxon>
        <taxon>Kaistia</taxon>
    </lineage>
</organism>
<dbReference type="RefSeq" id="WP_266350649.1">
    <property type="nucleotide sequence ID" value="NZ_JAPKNG010000006.1"/>
</dbReference>
<proteinExistence type="inferred from homology"/>
<keyword evidence="6 9" id="KW-1133">Transmembrane helix</keyword>
<reference evidence="11 12" key="1">
    <citation type="submission" date="2023-07" db="EMBL/GenBank/DDBJ databases">
        <title>Genomic Encyclopedia of Type Strains, Phase IV (KMG-IV): sequencing the most valuable type-strain genomes for metagenomic binning, comparative biology and taxonomic classification.</title>
        <authorList>
            <person name="Goeker M."/>
        </authorList>
    </citation>
    <scope>NUCLEOTIDE SEQUENCE [LARGE SCALE GENOMIC DNA]</scope>
    <source>
        <strain evidence="11 12">B6-8</strain>
    </source>
</reference>
<comment type="subcellular location">
    <subcellularLocation>
        <location evidence="9">Cell inner membrane</location>
        <topology evidence="9">Single-pass type II membrane protein</topology>
    </subcellularLocation>
    <subcellularLocation>
        <location evidence="1">Membrane</location>
    </subcellularLocation>
    <text evidence="9">Localizes to the division septum.</text>
</comment>
<dbReference type="Gene3D" id="3.10.20.310">
    <property type="entry name" value="membrane protein fhac"/>
    <property type="match status" value="1"/>
</dbReference>
<evidence type="ECO:0000256" key="1">
    <source>
        <dbReference type="ARBA" id="ARBA00004370"/>
    </source>
</evidence>
<keyword evidence="3 9" id="KW-0997">Cell inner membrane</keyword>
<dbReference type="InterPro" id="IPR034746">
    <property type="entry name" value="POTRA"/>
</dbReference>